<feature type="transmembrane region" description="Helical" evidence="5">
    <location>
        <begin position="161"/>
        <end position="185"/>
    </location>
</feature>
<dbReference type="GO" id="GO:0016020">
    <property type="term" value="C:membrane"/>
    <property type="evidence" value="ECO:0007669"/>
    <property type="project" value="UniProtKB-SubCell"/>
</dbReference>
<keyword evidence="2 5" id="KW-0812">Transmembrane</keyword>
<feature type="transmembrane region" description="Helical" evidence="5">
    <location>
        <begin position="450"/>
        <end position="469"/>
    </location>
</feature>
<evidence type="ECO:0000259" key="6">
    <source>
        <dbReference type="Pfam" id="PF00361"/>
    </source>
</evidence>
<dbReference type="HAMAP" id="MF_00445">
    <property type="entry name" value="NDH1_NuoN_1"/>
    <property type="match status" value="1"/>
</dbReference>
<name>A0A1W1C097_9ZZZZ</name>
<keyword evidence="7" id="KW-0560">Oxidoreductase</keyword>
<feature type="transmembrane region" description="Helical" evidence="5">
    <location>
        <begin position="130"/>
        <end position="149"/>
    </location>
</feature>
<dbReference type="InterPro" id="IPR001750">
    <property type="entry name" value="ND/Mrp_TM"/>
</dbReference>
<evidence type="ECO:0000256" key="5">
    <source>
        <dbReference type="SAM" id="Phobius"/>
    </source>
</evidence>
<reference evidence="7" key="1">
    <citation type="submission" date="2016-10" db="EMBL/GenBank/DDBJ databases">
        <authorList>
            <person name="de Groot N.N."/>
        </authorList>
    </citation>
    <scope>NUCLEOTIDE SEQUENCE</scope>
</reference>
<feature type="transmembrane region" description="Helical" evidence="5">
    <location>
        <begin position="412"/>
        <end position="430"/>
    </location>
</feature>
<proteinExistence type="inferred from homology"/>
<dbReference type="GO" id="GO:0016491">
    <property type="term" value="F:oxidoreductase activity"/>
    <property type="evidence" value="ECO:0007669"/>
    <property type="project" value="UniProtKB-KW"/>
</dbReference>
<keyword evidence="7" id="KW-0830">Ubiquinone</keyword>
<dbReference type="EC" id="1.6.5.3" evidence="7"/>
<feature type="transmembrane region" description="Helical" evidence="5">
    <location>
        <begin position="245"/>
        <end position="265"/>
    </location>
</feature>
<dbReference type="Pfam" id="PF00361">
    <property type="entry name" value="Proton_antipo_M"/>
    <property type="match status" value="1"/>
</dbReference>
<dbReference type="PANTHER" id="PTHR22773">
    <property type="entry name" value="NADH DEHYDROGENASE"/>
    <property type="match status" value="1"/>
</dbReference>
<accession>A0A1W1C097</accession>
<dbReference type="EMBL" id="FPHG01000038">
    <property type="protein sequence ID" value="SFV59268.1"/>
    <property type="molecule type" value="Genomic_DNA"/>
</dbReference>
<evidence type="ECO:0000256" key="3">
    <source>
        <dbReference type="ARBA" id="ARBA00022989"/>
    </source>
</evidence>
<sequence length="495" mass="55137">MLEEFYLVLPMSIIIVTAFILMLLSNYKSLDLKKLNLFAVFFLVISLAIVILQYGTIHKTYLFEDNIGQIFIVDDFALLFDGMFISGTILTLLINTDYFKSRNYFNGEYFALLLFALFGMILLAHAHELITAFIALEIASLSIYSLVGYHKSNKISSEAMMKYLILGSLTSSMFILGTAFIYGQVASTTLTDIAQYTNNHGIEDLTLLIVGVSLIMITIFFKIGAVPFHAWVLDVYHGSPFPVTMFMASTFKIAIFAILLRLYIIDLVSLHGFWTPILQGVTIITLIGGSFLAFTQTSIKRMLASSSIVHSGYMLIAITSIGLGSNIASGAVMFYLIAYFLSSVGAFGILSYISAEGNKNLTYEDFKGFSERRPYLAILMSIFMLSLAGFPSTIGFMGKFYIFTSAVESKQFLLAGIGIVMAFISVYYYFKLIVMMYFYPSDKPQKKLRYTFSSLLIILMAILIIWGGIGTSLISFAPSADSFINIAQHAIEILE</sequence>
<dbReference type="GO" id="GO:0008137">
    <property type="term" value="F:NADH dehydrogenase (ubiquinone) activity"/>
    <property type="evidence" value="ECO:0007669"/>
    <property type="project" value="InterPro"/>
</dbReference>
<organism evidence="7">
    <name type="scientific">hydrothermal vent metagenome</name>
    <dbReference type="NCBI Taxonomy" id="652676"/>
    <lineage>
        <taxon>unclassified sequences</taxon>
        <taxon>metagenomes</taxon>
        <taxon>ecological metagenomes</taxon>
    </lineage>
</organism>
<gene>
    <name evidence="7" type="ORF">MNB_SV-9-724</name>
</gene>
<feature type="transmembrane region" description="Helical" evidence="5">
    <location>
        <begin position="374"/>
        <end position="392"/>
    </location>
</feature>
<dbReference type="AlphaFoldDB" id="A0A1W1C097"/>
<evidence type="ECO:0000256" key="2">
    <source>
        <dbReference type="ARBA" id="ARBA00022692"/>
    </source>
</evidence>
<comment type="subcellular location">
    <subcellularLocation>
        <location evidence="1">Membrane</location>
        <topology evidence="1">Multi-pass membrane protein</topology>
    </subcellularLocation>
</comment>
<dbReference type="GO" id="GO:0042773">
    <property type="term" value="P:ATP synthesis coupled electron transport"/>
    <property type="evidence" value="ECO:0007669"/>
    <property type="project" value="InterPro"/>
</dbReference>
<evidence type="ECO:0000256" key="1">
    <source>
        <dbReference type="ARBA" id="ARBA00004141"/>
    </source>
</evidence>
<keyword evidence="3 5" id="KW-1133">Transmembrane helix</keyword>
<feature type="transmembrane region" description="Helical" evidence="5">
    <location>
        <begin position="107"/>
        <end position="124"/>
    </location>
</feature>
<feature type="transmembrane region" description="Helical" evidence="5">
    <location>
        <begin position="307"/>
        <end position="327"/>
    </location>
</feature>
<feature type="transmembrane region" description="Helical" evidence="5">
    <location>
        <begin position="6"/>
        <end position="25"/>
    </location>
</feature>
<feature type="domain" description="NADH:quinone oxidoreductase/Mrp antiporter transmembrane" evidence="6">
    <location>
        <begin position="126"/>
        <end position="425"/>
    </location>
</feature>
<protein>
    <submittedName>
        <fullName evidence="7">NADH-ubiquinone oxidoreductase chain N</fullName>
        <ecNumber evidence="7">1.6.5.3</ecNumber>
    </submittedName>
</protein>
<feature type="transmembrane region" description="Helical" evidence="5">
    <location>
        <begin position="205"/>
        <end position="233"/>
    </location>
</feature>
<dbReference type="NCBIfam" id="TIGR01770">
    <property type="entry name" value="NDH_I_N"/>
    <property type="match status" value="1"/>
</dbReference>
<dbReference type="InterPro" id="IPR010096">
    <property type="entry name" value="NADH-Q_OxRdtase_suN/2"/>
</dbReference>
<feature type="transmembrane region" description="Helical" evidence="5">
    <location>
        <begin position="37"/>
        <end position="56"/>
    </location>
</feature>
<feature type="transmembrane region" description="Helical" evidence="5">
    <location>
        <begin position="333"/>
        <end position="353"/>
    </location>
</feature>
<feature type="transmembrane region" description="Helical" evidence="5">
    <location>
        <begin position="277"/>
        <end position="295"/>
    </location>
</feature>
<evidence type="ECO:0000313" key="7">
    <source>
        <dbReference type="EMBL" id="SFV59268.1"/>
    </source>
</evidence>
<keyword evidence="4 5" id="KW-0472">Membrane</keyword>
<evidence type="ECO:0000256" key="4">
    <source>
        <dbReference type="ARBA" id="ARBA00023136"/>
    </source>
</evidence>
<feature type="transmembrane region" description="Helical" evidence="5">
    <location>
        <begin position="76"/>
        <end position="95"/>
    </location>
</feature>